<dbReference type="Gene3D" id="2.40.50.180">
    <property type="entry name" value="CheA-289, Domain 4"/>
    <property type="match status" value="1"/>
</dbReference>
<dbReference type="SUPFAM" id="SSF50341">
    <property type="entry name" value="CheW-like"/>
    <property type="match status" value="1"/>
</dbReference>
<evidence type="ECO:0000313" key="3">
    <source>
        <dbReference type="Proteomes" id="UP000319004"/>
    </source>
</evidence>
<evidence type="ECO:0000313" key="2">
    <source>
        <dbReference type="EMBL" id="QDV47874.1"/>
    </source>
</evidence>
<keyword evidence="3" id="KW-1185">Reference proteome</keyword>
<dbReference type="InterPro" id="IPR039315">
    <property type="entry name" value="CheW"/>
</dbReference>
<dbReference type="KEGG" id="snep:Enr13x_77860"/>
<dbReference type="GO" id="GO:0007165">
    <property type="term" value="P:signal transduction"/>
    <property type="evidence" value="ECO:0007669"/>
    <property type="project" value="InterPro"/>
</dbReference>
<dbReference type="Gene3D" id="2.30.30.40">
    <property type="entry name" value="SH3 Domains"/>
    <property type="match status" value="1"/>
</dbReference>
<dbReference type="AlphaFoldDB" id="A0A518I464"/>
<protein>
    <submittedName>
        <fullName evidence="2">CheW-like domain protein</fullName>
    </submittedName>
</protein>
<dbReference type="OrthoDB" id="276801at2"/>
<dbReference type="Proteomes" id="UP000319004">
    <property type="component" value="Chromosome"/>
</dbReference>
<gene>
    <name evidence="2" type="ORF">Enr13x_77860</name>
</gene>
<dbReference type="GO" id="GO:0005829">
    <property type="term" value="C:cytosol"/>
    <property type="evidence" value="ECO:0007669"/>
    <property type="project" value="TreeGrafter"/>
</dbReference>
<dbReference type="Pfam" id="PF01584">
    <property type="entry name" value="CheW"/>
    <property type="match status" value="1"/>
</dbReference>
<organism evidence="2 3">
    <name type="scientific">Stieleria neptunia</name>
    <dbReference type="NCBI Taxonomy" id="2527979"/>
    <lineage>
        <taxon>Bacteria</taxon>
        <taxon>Pseudomonadati</taxon>
        <taxon>Planctomycetota</taxon>
        <taxon>Planctomycetia</taxon>
        <taxon>Pirellulales</taxon>
        <taxon>Pirellulaceae</taxon>
        <taxon>Stieleria</taxon>
    </lineage>
</organism>
<feature type="domain" description="CheW-like" evidence="1">
    <location>
        <begin position="15"/>
        <end position="152"/>
    </location>
</feature>
<dbReference type="InterPro" id="IPR002545">
    <property type="entry name" value="CheW-lke_dom"/>
</dbReference>
<dbReference type="PROSITE" id="PS50851">
    <property type="entry name" value="CHEW"/>
    <property type="match status" value="1"/>
</dbReference>
<name>A0A518I464_9BACT</name>
<sequence length="181" mass="19460" precursor="true">MESVISHQSRIANLSDKHCIFRCGDVMFSVPATTVREVTIMPTVVPVPLSHPSLAGIGNLRSEFLPVIDLEPLIGNQARLSADSGQLLVMQCPLGSWAIAIDKVIAIDGIETHIDAGQRNENAMSVLMGTATYDGKVISVLDVNGLQRIAQQTLEDQWHGPQCVFPSTVSTPSSASKWNAV</sequence>
<reference evidence="2 3" key="1">
    <citation type="submission" date="2019-03" db="EMBL/GenBank/DDBJ databases">
        <title>Deep-cultivation of Planctomycetes and their phenomic and genomic characterization uncovers novel biology.</title>
        <authorList>
            <person name="Wiegand S."/>
            <person name="Jogler M."/>
            <person name="Boedeker C."/>
            <person name="Pinto D."/>
            <person name="Vollmers J."/>
            <person name="Rivas-Marin E."/>
            <person name="Kohn T."/>
            <person name="Peeters S.H."/>
            <person name="Heuer A."/>
            <person name="Rast P."/>
            <person name="Oberbeckmann S."/>
            <person name="Bunk B."/>
            <person name="Jeske O."/>
            <person name="Meyerdierks A."/>
            <person name="Storesund J.E."/>
            <person name="Kallscheuer N."/>
            <person name="Luecker S."/>
            <person name="Lage O.M."/>
            <person name="Pohl T."/>
            <person name="Merkel B.J."/>
            <person name="Hornburger P."/>
            <person name="Mueller R.-W."/>
            <person name="Bruemmer F."/>
            <person name="Labrenz M."/>
            <person name="Spormann A.M."/>
            <person name="Op den Camp H."/>
            <person name="Overmann J."/>
            <person name="Amann R."/>
            <person name="Jetten M.S.M."/>
            <person name="Mascher T."/>
            <person name="Medema M.H."/>
            <person name="Devos D.P."/>
            <person name="Kaster A.-K."/>
            <person name="Ovreas L."/>
            <person name="Rohde M."/>
            <person name="Galperin M.Y."/>
            <person name="Jogler C."/>
        </authorList>
    </citation>
    <scope>NUCLEOTIDE SEQUENCE [LARGE SCALE GENOMIC DNA]</scope>
    <source>
        <strain evidence="2 3">Enr13</strain>
    </source>
</reference>
<dbReference type="GO" id="GO:0006935">
    <property type="term" value="P:chemotaxis"/>
    <property type="evidence" value="ECO:0007669"/>
    <property type="project" value="InterPro"/>
</dbReference>
<dbReference type="PANTHER" id="PTHR22617:SF23">
    <property type="entry name" value="CHEMOTAXIS PROTEIN CHEW"/>
    <property type="match status" value="1"/>
</dbReference>
<dbReference type="SMART" id="SM00260">
    <property type="entry name" value="CheW"/>
    <property type="match status" value="1"/>
</dbReference>
<dbReference type="InterPro" id="IPR036061">
    <property type="entry name" value="CheW-like_dom_sf"/>
</dbReference>
<dbReference type="EMBL" id="CP037423">
    <property type="protein sequence ID" value="QDV47874.1"/>
    <property type="molecule type" value="Genomic_DNA"/>
</dbReference>
<proteinExistence type="predicted"/>
<dbReference type="RefSeq" id="WP_145391927.1">
    <property type="nucleotide sequence ID" value="NZ_CP037423.1"/>
</dbReference>
<dbReference type="PANTHER" id="PTHR22617">
    <property type="entry name" value="CHEMOTAXIS SENSOR HISTIDINE KINASE-RELATED"/>
    <property type="match status" value="1"/>
</dbReference>
<accession>A0A518I464</accession>
<evidence type="ECO:0000259" key="1">
    <source>
        <dbReference type="PROSITE" id="PS50851"/>
    </source>
</evidence>